<keyword evidence="2 4" id="KW-0479">Metal-binding</keyword>
<accession>A0A7T0BV88</accession>
<dbReference type="PROSITE" id="PS51257">
    <property type="entry name" value="PROKAR_LIPOPROTEIN"/>
    <property type="match status" value="1"/>
</dbReference>
<organism evidence="6 7">
    <name type="scientific">Candidatus Nitronauta litoralis</name>
    <dbReference type="NCBI Taxonomy" id="2705533"/>
    <lineage>
        <taxon>Bacteria</taxon>
        <taxon>Pseudomonadati</taxon>
        <taxon>Nitrospinota/Tectimicrobiota group</taxon>
        <taxon>Nitrospinota</taxon>
        <taxon>Nitrospinia</taxon>
        <taxon>Nitrospinales</taxon>
        <taxon>Nitrospinaceae</taxon>
        <taxon>Candidatus Nitronauta</taxon>
    </lineage>
</organism>
<evidence type="ECO:0000259" key="5">
    <source>
        <dbReference type="PROSITE" id="PS51007"/>
    </source>
</evidence>
<protein>
    <submittedName>
        <fullName evidence="6">Cytochrome c</fullName>
    </submittedName>
</protein>
<dbReference type="GO" id="GO:0046872">
    <property type="term" value="F:metal ion binding"/>
    <property type="evidence" value="ECO:0007669"/>
    <property type="project" value="UniProtKB-KW"/>
</dbReference>
<dbReference type="PROSITE" id="PS51007">
    <property type="entry name" value="CYTC"/>
    <property type="match status" value="1"/>
</dbReference>
<dbReference type="Pfam" id="PF13442">
    <property type="entry name" value="Cytochrome_CBB3"/>
    <property type="match status" value="1"/>
</dbReference>
<dbReference type="SUPFAM" id="SSF46626">
    <property type="entry name" value="Cytochrome c"/>
    <property type="match status" value="1"/>
</dbReference>
<proteinExistence type="predicted"/>
<evidence type="ECO:0000256" key="1">
    <source>
        <dbReference type="ARBA" id="ARBA00022617"/>
    </source>
</evidence>
<dbReference type="Gene3D" id="1.10.760.10">
    <property type="entry name" value="Cytochrome c-like domain"/>
    <property type="match status" value="1"/>
</dbReference>
<dbReference type="GO" id="GO:0009055">
    <property type="term" value="F:electron transfer activity"/>
    <property type="evidence" value="ECO:0007669"/>
    <property type="project" value="InterPro"/>
</dbReference>
<dbReference type="Proteomes" id="UP000594688">
    <property type="component" value="Chromosome"/>
</dbReference>
<dbReference type="InterPro" id="IPR036909">
    <property type="entry name" value="Cyt_c-like_dom_sf"/>
</dbReference>
<evidence type="ECO:0000313" key="7">
    <source>
        <dbReference type="Proteomes" id="UP000594688"/>
    </source>
</evidence>
<evidence type="ECO:0000313" key="6">
    <source>
        <dbReference type="EMBL" id="QPJ61437.1"/>
    </source>
</evidence>
<keyword evidence="3 4" id="KW-0408">Iron</keyword>
<name>A0A7T0BV88_9BACT</name>
<reference evidence="6 7" key="1">
    <citation type="submission" date="2020-02" db="EMBL/GenBank/DDBJ databases">
        <title>Genomic and physiological characterization of two novel Nitrospinaceae genera.</title>
        <authorList>
            <person name="Mueller A.J."/>
            <person name="Jung M.-Y."/>
            <person name="Strachan C.R."/>
            <person name="Herbold C.W."/>
            <person name="Kirkegaard R.H."/>
            <person name="Daims H."/>
        </authorList>
    </citation>
    <scope>NUCLEOTIDE SEQUENCE [LARGE SCALE GENOMIC DNA]</scope>
    <source>
        <strain evidence="6">EB</strain>
    </source>
</reference>
<dbReference type="GO" id="GO:0020037">
    <property type="term" value="F:heme binding"/>
    <property type="evidence" value="ECO:0007669"/>
    <property type="project" value="InterPro"/>
</dbReference>
<gene>
    <name evidence="6" type="ORF">G3M70_05850</name>
</gene>
<dbReference type="AlphaFoldDB" id="A0A7T0BV88"/>
<evidence type="ECO:0000256" key="4">
    <source>
        <dbReference type="PROSITE-ProRule" id="PRU00433"/>
    </source>
</evidence>
<keyword evidence="1 4" id="KW-0349">Heme</keyword>
<dbReference type="InterPro" id="IPR009056">
    <property type="entry name" value="Cyt_c-like_dom"/>
</dbReference>
<evidence type="ECO:0000256" key="3">
    <source>
        <dbReference type="ARBA" id="ARBA00023004"/>
    </source>
</evidence>
<feature type="domain" description="Cytochrome c" evidence="5">
    <location>
        <begin position="33"/>
        <end position="109"/>
    </location>
</feature>
<sequence>MIGRFFKSLNYLFAGILLFTLMGCEPDRPLAPPDYIRGHKVYYGYCSGCHESGNKKVPNLREKRFFPDKTSDSRMLKSIRDGRGKMPPQGGMLQAEDLKEVIRYIRYLQRNDQKTEKGK</sequence>
<evidence type="ECO:0000256" key="2">
    <source>
        <dbReference type="ARBA" id="ARBA00022723"/>
    </source>
</evidence>
<dbReference type="EMBL" id="CP048685">
    <property type="protein sequence ID" value="QPJ61437.1"/>
    <property type="molecule type" value="Genomic_DNA"/>
</dbReference>
<dbReference type="KEGG" id="nli:G3M70_05850"/>